<protein>
    <recommendedName>
        <fullName evidence="3">DprA-like protein</fullName>
    </recommendedName>
</protein>
<dbReference type="SUPFAM" id="SSF102405">
    <property type="entry name" value="MCP/YpsA-like"/>
    <property type="match status" value="1"/>
</dbReference>
<reference evidence="2" key="1">
    <citation type="submission" date="2019-12" db="EMBL/GenBank/DDBJ databases">
        <authorList>
            <person name="Olsen N.S."/>
            <person name="Junco L.M.F."/>
            <person name="Kot W."/>
            <person name="Hansen L.H."/>
        </authorList>
    </citation>
    <scope>NUCLEOTIDE SEQUENCE [LARGE SCALE GENOMIC DNA]</scope>
</reference>
<name>A0A6B9WS15_9CAUD</name>
<keyword evidence="2" id="KW-1185">Reference proteome</keyword>
<evidence type="ECO:0008006" key="3">
    <source>
        <dbReference type="Google" id="ProtNLM"/>
    </source>
</evidence>
<dbReference type="EMBL" id="MN850594">
    <property type="protein sequence ID" value="QHR68753.1"/>
    <property type="molecule type" value="Genomic_DNA"/>
</dbReference>
<evidence type="ECO:0000313" key="1">
    <source>
        <dbReference type="EMBL" id="QHR68753.1"/>
    </source>
</evidence>
<evidence type="ECO:0000313" key="2">
    <source>
        <dbReference type="Proteomes" id="UP000464205"/>
    </source>
</evidence>
<dbReference type="Gene3D" id="3.40.50.450">
    <property type="match status" value="1"/>
</dbReference>
<sequence length="173" mass="18986">MFYTGVGSRETPGHICELLTKVASKLARLGWVVRTGGAQGADEAFLAGCNGRTENFIPWNGFGSYGGVVPDLNRNWEYLQSVENVNPLIHKKETRNLDKYRGFWKLQARNVSQVLGLNLDTPSKFCILYAPTTSTGVSGGTNTAYQVAVQSGIPCFNLFDPAVVARFEKFVSE</sequence>
<dbReference type="Proteomes" id="UP000464205">
    <property type="component" value="Segment"/>
</dbReference>
<proteinExistence type="predicted"/>
<gene>
    <name evidence="1" type="ORF">flopper_11</name>
</gene>
<organism evidence="1 2">
    <name type="scientific">Escherichia phage flopper</name>
    <dbReference type="NCBI Taxonomy" id="2696397"/>
    <lineage>
        <taxon>Viruses</taxon>
        <taxon>Duplodnaviria</taxon>
        <taxon>Heunggongvirae</taxon>
        <taxon>Uroviricota</taxon>
        <taxon>Caudoviricetes</taxon>
        <taxon>Chaseviridae</taxon>
        <taxon>Cleopatravirinae</taxon>
        <taxon>Carltongylesvirus</taxon>
        <taxon>Carltongylesvirus flopper</taxon>
    </lineage>
</organism>
<accession>A0A6B9WS15</accession>